<organism evidence="2 3">
    <name type="scientific">Burkholderia cepacia</name>
    <name type="common">Pseudomonas cepacia</name>
    <dbReference type="NCBI Taxonomy" id="292"/>
    <lineage>
        <taxon>Bacteria</taxon>
        <taxon>Pseudomonadati</taxon>
        <taxon>Pseudomonadota</taxon>
        <taxon>Betaproteobacteria</taxon>
        <taxon>Burkholderiales</taxon>
        <taxon>Burkholderiaceae</taxon>
        <taxon>Burkholderia</taxon>
        <taxon>Burkholderia cepacia complex</taxon>
    </lineage>
</organism>
<protein>
    <recommendedName>
        <fullName evidence="1">SnoaL-like domain-containing protein</fullName>
    </recommendedName>
</protein>
<dbReference type="Proteomes" id="UP000036338">
    <property type="component" value="Unassembled WGS sequence"/>
</dbReference>
<evidence type="ECO:0000313" key="3">
    <source>
        <dbReference type="Proteomes" id="UP000036338"/>
    </source>
</evidence>
<evidence type="ECO:0000259" key="1">
    <source>
        <dbReference type="Pfam" id="PF12680"/>
    </source>
</evidence>
<reference evidence="2 3" key="1">
    <citation type="submission" date="2015-05" db="EMBL/GenBank/DDBJ databases">
        <title>Draft genome of Burkholderia cepacia LK29.</title>
        <authorList>
            <person name="Chan X.Y."/>
        </authorList>
    </citation>
    <scope>NUCLEOTIDE SEQUENCE [LARGE SCALE GENOMIC DNA]</scope>
    <source>
        <strain evidence="2 3">LK29</strain>
    </source>
</reference>
<dbReference type="AlphaFoldDB" id="A0A0J5X5C9"/>
<dbReference type="Gene3D" id="3.10.450.50">
    <property type="match status" value="1"/>
</dbReference>
<name>A0A0J5X5C9_BURCE</name>
<dbReference type="InterPro" id="IPR032710">
    <property type="entry name" value="NTF2-like_dom_sf"/>
</dbReference>
<dbReference type="EMBL" id="LDWR01000008">
    <property type="protein sequence ID" value="KML62299.1"/>
    <property type="molecule type" value="Genomic_DNA"/>
</dbReference>
<dbReference type="SUPFAM" id="SSF54427">
    <property type="entry name" value="NTF2-like"/>
    <property type="match status" value="1"/>
</dbReference>
<dbReference type="PATRIC" id="fig|292.27.peg.8253"/>
<dbReference type="InterPro" id="IPR037401">
    <property type="entry name" value="SnoaL-like"/>
</dbReference>
<feature type="domain" description="SnoaL-like" evidence="1">
    <location>
        <begin position="19"/>
        <end position="106"/>
    </location>
</feature>
<dbReference type="Pfam" id="PF12680">
    <property type="entry name" value="SnoaL_2"/>
    <property type="match status" value="1"/>
</dbReference>
<comment type="caution">
    <text evidence="2">The sequence shown here is derived from an EMBL/GenBank/DDBJ whole genome shotgun (WGS) entry which is preliminary data.</text>
</comment>
<gene>
    <name evidence="2" type="ORF">VL15_03695</name>
</gene>
<sequence length="134" mass="15056">MSKALEEKNIAFVLDALDTLFNKKDYDKAAQFWSDAYIQHSQHVPAGRDGLFGLVDSMPDLRFEYDMVAANGDFVWVHSRYSNSATPTALIAMDILRIENGKLVEHWDVLQNEAARSESAGGHPMFGDTFGDER</sequence>
<dbReference type="RefSeq" id="WP_048243174.1">
    <property type="nucleotide sequence ID" value="NZ_CP177244.1"/>
</dbReference>
<evidence type="ECO:0000313" key="2">
    <source>
        <dbReference type="EMBL" id="KML62299.1"/>
    </source>
</evidence>
<accession>A0A0J5X5C9</accession>
<proteinExistence type="predicted"/>